<feature type="transmembrane region" description="Helical" evidence="1">
    <location>
        <begin position="23"/>
        <end position="45"/>
    </location>
</feature>
<evidence type="ECO:0000313" key="3">
    <source>
        <dbReference type="Proteomes" id="UP000230790"/>
    </source>
</evidence>
<keyword evidence="1" id="KW-0812">Transmembrane</keyword>
<dbReference type="AlphaFoldDB" id="A0A2M8QG64"/>
<keyword evidence="1" id="KW-0472">Membrane</keyword>
<accession>A0A2M8QG64</accession>
<sequence length="120" mass="13246">MALFGERLPDLERIKRDITTGPIGLYVSMCFAYAMLCALIAASTVNELLEDGRHFLQAPRLDLHLKFKALIVLCHEKLGYHTLPSADFIPETAQLDRVIGFIPSCIKSAWPGPAAVPRAP</sequence>
<organism evidence="2 3">
    <name type="scientific">Candidatus Thermofonsia Clade 3 bacterium</name>
    <dbReference type="NCBI Taxonomy" id="2364212"/>
    <lineage>
        <taxon>Bacteria</taxon>
        <taxon>Bacillati</taxon>
        <taxon>Chloroflexota</taxon>
        <taxon>Candidatus Thermofontia</taxon>
        <taxon>Candidatus Thermofonsia Clade 3</taxon>
    </lineage>
</organism>
<evidence type="ECO:0000256" key="1">
    <source>
        <dbReference type="SAM" id="Phobius"/>
    </source>
</evidence>
<dbReference type="EMBL" id="PGTN01000006">
    <property type="protein sequence ID" value="PJF48803.1"/>
    <property type="molecule type" value="Genomic_DNA"/>
</dbReference>
<reference evidence="2 3" key="1">
    <citation type="submission" date="2017-11" db="EMBL/GenBank/DDBJ databases">
        <title>Evolution of Phototrophy in the Chloroflexi Phylum Driven by Horizontal Gene Transfer.</title>
        <authorList>
            <person name="Ward L.M."/>
            <person name="Hemp J."/>
            <person name="Shih P.M."/>
            <person name="Mcglynn S.E."/>
            <person name="Fischer W."/>
        </authorList>
    </citation>
    <scope>NUCLEOTIDE SEQUENCE [LARGE SCALE GENOMIC DNA]</scope>
    <source>
        <strain evidence="2">JP3_7</strain>
    </source>
</reference>
<keyword evidence="1" id="KW-1133">Transmembrane helix</keyword>
<protein>
    <submittedName>
        <fullName evidence="2">Uncharacterized protein</fullName>
    </submittedName>
</protein>
<comment type="caution">
    <text evidence="2">The sequence shown here is derived from an EMBL/GenBank/DDBJ whole genome shotgun (WGS) entry which is preliminary data.</text>
</comment>
<gene>
    <name evidence="2" type="ORF">CUN48_01785</name>
</gene>
<evidence type="ECO:0000313" key="2">
    <source>
        <dbReference type="EMBL" id="PJF48803.1"/>
    </source>
</evidence>
<dbReference type="Proteomes" id="UP000230790">
    <property type="component" value="Unassembled WGS sequence"/>
</dbReference>
<proteinExistence type="predicted"/>
<name>A0A2M8QG64_9CHLR</name>